<feature type="compositionally biased region" description="Low complexity" evidence="2">
    <location>
        <begin position="102"/>
        <end position="115"/>
    </location>
</feature>
<name>A0ABU3H073_9SPHI</name>
<dbReference type="RefSeq" id="WP_311953938.1">
    <property type="nucleotide sequence ID" value="NZ_JAVLVU010000001.1"/>
</dbReference>
<accession>A0ABU3H073</accession>
<gene>
    <name evidence="4" type="ORF">QE417_004486</name>
</gene>
<feature type="compositionally biased region" description="Polar residues" evidence="2">
    <location>
        <begin position="84"/>
        <end position="101"/>
    </location>
</feature>
<keyword evidence="3" id="KW-0472">Membrane</keyword>
<dbReference type="EMBL" id="JAVLVU010000001">
    <property type="protein sequence ID" value="MDT3405414.1"/>
    <property type="molecule type" value="Genomic_DNA"/>
</dbReference>
<keyword evidence="5" id="KW-1185">Reference proteome</keyword>
<evidence type="ECO:0000313" key="5">
    <source>
        <dbReference type="Proteomes" id="UP001258315"/>
    </source>
</evidence>
<protein>
    <recommendedName>
        <fullName evidence="6">Outer membrane protein beta-barrel domain-containing protein</fullName>
    </recommendedName>
</protein>
<evidence type="ECO:0000256" key="3">
    <source>
        <dbReference type="SAM" id="Phobius"/>
    </source>
</evidence>
<evidence type="ECO:0000313" key="4">
    <source>
        <dbReference type="EMBL" id="MDT3405414.1"/>
    </source>
</evidence>
<evidence type="ECO:0008006" key="6">
    <source>
        <dbReference type="Google" id="ProtNLM"/>
    </source>
</evidence>
<evidence type="ECO:0000256" key="2">
    <source>
        <dbReference type="SAM" id="MobiDB-lite"/>
    </source>
</evidence>
<keyword evidence="3" id="KW-1133">Transmembrane helix</keyword>
<feature type="transmembrane region" description="Helical" evidence="3">
    <location>
        <begin position="48"/>
        <end position="68"/>
    </location>
</feature>
<sequence>MSEQLDNELRKRISEVFDNYEDTAPANEGWLLLRQKFPEKKKNRIIPMWWMSAAAVLLILAAFGLWFANQPQKTEQVAVKPVIKNTQPNSRQNSPLQGNGESSAASTNSNNQTNNVKPGDAANTITPAPIEQFAGTLNTYKKQDQVAATPYYPASNTPVNNNLLANTNVNPANPAVSALSPANNNSKNASGVTPVLISADSNSNIAQQNILAQQKTVASQQPKSVIAVQKDSASANVAQSRMAALLAKEQNKENINAKKDKTENKLDADKKILYGVYAATYFNYAEGSKTQMNTGAGFSTDIRLTKNIKLSTGIAIGRNTLSYENQPVTASIQSDAIAASNNARVEVLPASPTTQLGFNSLKVAATPSVSGYNVSLTGLDVPVNIKYEFSPQKTDAYISAGVSSGTFISENFNYRFTNNIPGAITTSAASVPDASASKSFTGFNFARTLNLSMGVGYQITKHNRLVIEPFFKYPLGGLGSQQIRFGSGGLNLQFKFQGSKK</sequence>
<comment type="caution">
    <text evidence="4">The sequence shown here is derived from an EMBL/GenBank/DDBJ whole genome shotgun (WGS) entry which is preliminary data.</text>
</comment>
<reference evidence="5" key="1">
    <citation type="submission" date="2023-07" db="EMBL/GenBank/DDBJ databases">
        <title>Functional and genomic diversity of the sorghum phyllosphere microbiome.</title>
        <authorList>
            <person name="Shade A."/>
        </authorList>
    </citation>
    <scope>NUCLEOTIDE SEQUENCE [LARGE SCALE GENOMIC DNA]</scope>
    <source>
        <strain evidence="5">SORGH_AS_0422</strain>
    </source>
</reference>
<feature type="coiled-coil region" evidence="1">
    <location>
        <begin position="245"/>
        <end position="272"/>
    </location>
</feature>
<keyword evidence="3" id="KW-0812">Transmembrane</keyword>
<evidence type="ECO:0000256" key="1">
    <source>
        <dbReference type="SAM" id="Coils"/>
    </source>
</evidence>
<feature type="region of interest" description="Disordered" evidence="2">
    <location>
        <begin position="84"/>
        <end position="124"/>
    </location>
</feature>
<proteinExistence type="predicted"/>
<organism evidence="4 5">
    <name type="scientific">Mucilaginibacter terrae</name>
    <dbReference type="NCBI Taxonomy" id="1955052"/>
    <lineage>
        <taxon>Bacteria</taxon>
        <taxon>Pseudomonadati</taxon>
        <taxon>Bacteroidota</taxon>
        <taxon>Sphingobacteriia</taxon>
        <taxon>Sphingobacteriales</taxon>
        <taxon>Sphingobacteriaceae</taxon>
        <taxon>Mucilaginibacter</taxon>
    </lineage>
</organism>
<dbReference type="Proteomes" id="UP001258315">
    <property type="component" value="Unassembled WGS sequence"/>
</dbReference>
<keyword evidence="1" id="KW-0175">Coiled coil</keyword>